<organism evidence="1 2">
    <name type="scientific">Puccinia graminis f. sp. tritici</name>
    <dbReference type="NCBI Taxonomy" id="56615"/>
    <lineage>
        <taxon>Eukaryota</taxon>
        <taxon>Fungi</taxon>
        <taxon>Dikarya</taxon>
        <taxon>Basidiomycota</taxon>
        <taxon>Pucciniomycotina</taxon>
        <taxon>Pucciniomycetes</taxon>
        <taxon>Pucciniales</taxon>
        <taxon>Pucciniaceae</taxon>
        <taxon>Puccinia</taxon>
    </lineage>
</organism>
<dbReference type="EMBL" id="VDEP01000508">
    <property type="protein sequence ID" value="KAA1067055.1"/>
    <property type="molecule type" value="Genomic_DNA"/>
</dbReference>
<dbReference type="Proteomes" id="UP000325313">
    <property type="component" value="Unassembled WGS sequence"/>
</dbReference>
<dbReference type="AlphaFoldDB" id="A0A5B0LRS5"/>
<protein>
    <submittedName>
        <fullName evidence="1">Uncharacterized protein</fullName>
    </submittedName>
</protein>
<comment type="caution">
    <text evidence="1">The sequence shown here is derived from an EMBL/GenBank/DDBJ whole genome shotgun (WGS) entry which is preliminary data.</text>
</comment>
<evidence type="ECO:0000313" key="1">
    <source>
        <dbReference type="EMBL" id="KAA1067055.1"/>
    </source>
</evidence>
<name>A0A5B0LRS5_PUCGR</name>
<accession>A0A5B0LRS5</accession>
<gene>
    <name evidence="1" type="ORF">PGTUg99_029609</name>
</gene>
<proteinExistence type="predicted"/>
<reference evidence="1 2" key="1">
    <citation type="submission" date="2019-05" db="EMBL/GenBank/DDBJ databases">
        <title>Emergence of the Ug99 lineage of the wheat stem rust pathogen through somatic hybridization.</title>
        <authorList>
            <person name="Li F."/>
            <person name="Upadhyaya N.M."/>
            <person name="Sperschneider J."/>
            <person name="Matny O."/>
            <person name="Nguyen-Phuc H."/>
            <person name="Mago R."/>
            <person name="Raley C."/>
            <person name="Miller M.E."/>
            <person name="Silverstein K.A.T."/>
            <person name="Henningsen E."/>
            <person name="Hirsch C.D."/>
            <person name="Visser B."/>
            <person name="Pretorius Z.A."/>
            <person name="Steffenson B.J."/>
            <person name="Schwessinger B."/>
            <person name="Dodds P.N."/>
            <person name="Figueroa M."/>
        </authorList>
    </citation>
    <scope>NUCLEOTIDE SEQUENCE [LARGE SCALE GENOMIC DNA]</scope>
    <source>
        <strain evidence="1 2">Ug99</strain>
    </source>
</reference>
<sequence>MRCGKASRPFPALFDPSLKAILHPTIVKHLPKYKDILKDIHFLYTGIQRNYRNELKLSAHQGELYLGVDTWQSPNGFDIMGIVIYQLINNNTEDMELEAIPLRDVIRLRKAAAN</sequence>
<evidence type="ECO:0000313" key="2">
    <source>
        <dbReference type="Proteomes" id="UP000325313"/>
    </source>
</evidence>